<sequence>TEKVCSLKLKGEVDKGNKPIIVDSRVSSPAYPSPKIDDSSIVIPSGSSVRVLCPGKTNQESSQIIEPGVVIVKDKAIKQTHVAEPIECVDDNTFKLQGKPVDFLDIECEQKPRTSYNAILRSADNKKCHNGDRYEVGFGMENKDFLRTIYLCHNKHQAKTLWAHRVISPSNVVTNRYTGESKKVFKKGMLYNDMQISKEDPYSLNVAYNTLSSILGSSKKADKYLSTKTSDKKFLAKGHLIANADMLYKNEQESTYFLANVIPMWQQVNANPGNWFFVEEYVRHLASKKRHPLHVWVGGIGVLELEGKPFYLYRKAKSDGTFDQRLPVPKVLYKCVVDKESKQALCFFVVNNPYASKAEVEALQNNYIVCKKHEECEKISQKYDNPALGYMYCCELGDFYKKNKNEVGLEDVIEYLNYPAIDLIYEEKEERSPKVSVKVKHEHRVPEHLHLGKLGVKMRHVQ</sequence>
<gene>
    <name evidence="1" type="ORF">QAD02_009067</name>
</gene>
<accession>A0ACC2N872</accession>
<proteinExistence type="predicted"/>
<organism evidence="1 2">
    <name type="scientific">Eretmocerus hayati</name>
    <dbReference type="NCBI Taxonomy" id="131215"/>
    <lineage>
        <taxon>Eukaryota</taxon>
        <taxon>Metazoa</taxon>
        <taxon>Ecdysozoa</taxon>
        <taxon>Arthropoda</taxon>
        <taxon>Hexapoda</taxon>
        <taxon>Insecta</taxon>
        <taxon>Pterygota</taxon>
        <taxon>Neoptera</taxon>
        <taxon>Endopterygota</taxon>
        <taxon>Hymenoptera</taxon>
        <taxon>Apocrita</taxon>
        <taxon>Proctotrupomorpha</taxon>
        <taxon>Chalcidoidea</taxon>
        <taxon>Aphelinidae</taxon>
        <taxon>Aphelininae</taxon>
        <taxon>Eretmocerus</taxon>
    </lineage>
</organism>
<name>A0ACC2N872_9HYME</name>
<reference evidence="1" key="1">
    <citation type="submission" date="2023-04" db="EMBL/GenBank/DDBJ databases">
        <title>A chromosome-level genome assembly of the parasitoid wasp Eretmocerus hayati.</title>
        <authorList>
            <person name="Zhong Y."/>
            <person name="Liu S."/>
            <person name="Liu Y."/>
        </authorList>
    </citation>
    <scope>NUCLEOTIDE SEQUENCE</scope>
    <source>
        <strain evidence="1">ZJU_SS_LIU_2023</strain>
    </source>
</reference>
<keyword evidence="2" id="KW-1185">Reference proteome</keyword>
<evidence type="ECO:0000313" key="1">
    <source>
        <dbReference type="EMBL" id="KAJ8667404.1"/>
    </source>
</evidence>
<evidence type="ECO:0000313" key="2">
    <source>
        <dbReference type="Proteomes" id="UP001239111"/>
    </source>
</evidence>
<dbReference type="Proteomes" id="UP001239111">
    <property type="component" value="Chromosome 4"/>
</dbReference>
<dbReference type="EMBL" id="CM056744">
    <property type="protein sequence ID" value="KAJ8667404.1"/>
    <property type="molecule type" value="Genomic_DNA"/>
</dbReference>
<comment type="caution">
    <text evidence="1">The sequence shown here is derived from an EMBL/GenBank/DDBJ whole genome shotgun (WGS) entry which is preliminary data.</text>
</comment>
<protein>
    <submittedName>
        <fullName evidence="1">Uncharacterized protein</fullName>
    </submittedName>
</protein>
<feature type="non-terminal residue" evidence="1">
    <location>
        <position position="1"/>
    </location>
</feature>